<evidence type="ECO:0000313" key="2">
    <source>
        <dbReference type="EMBL" id="ABQ43551.1"/>
    </source>
</evidence>
<reference evidence="4 5" key="1">
    <citation type="journal article" date="2007" name="Virus Res.">
        <title>Comparative genetic analysis of genomic DNA sequences of two human isolates of Tanapox virus.</title>
        <authorList>
            <person name="Nazarian S.H."/>
            <person name="Barrett J.W."/>
            <person name="Frace A.M."/>
            <person name="Olsen-Rasmussen M."/>
            <person name="Khristova M."/>
            <person name="Shaban M."/>
            <person name="Neering S."/>
            <person name="Li Y."/>
            <person name="Damon I.K."/>
            <person name="Esposito J.J."/>
            <person name="Essani K."/>
            <person name="McFadden G."/>
        </authorList>
    </citation>
    <scope>NUCLEOTIDE SEQUENCE [LARGE SCALE GENOMIC DNA]</scope>
    <source>
        <strain evidence="2">TPV-Kenya</strain>
        <strain evidence="3">TPV-RoC</strain>
    </source>
</reference>
<dbReference type="EMBL" id="EF420156">
    <property type="protein sequence ID" value="ABQ43551.1"/>
    <property type="molecule type" value="Genomic_DNA"/>
</dbReference>
<protein>
    <submittedName>
        <fullName evidence="2">Late transcription factor VLTF-4</fullName>
    </submittedName>
</protein>
<evidence type="ECO:0000313" key="4">
    <source>
        <dbReference type="Proteomes" id="UP000099606"/>
    </source>
</evidence>
<evidence type="ECO:0000313" key="5">
    <source>
        <dbReference type="Proteomes" id="UP000130031"/>
    </source>
</evidence>
<sequence length="180" mass="20180">MSWSINLGNGGDNFKTLDEIRAHVKSTTESVEEVTEEIFPDDIEIPSQKAPTKKKTTSRKKQTVQKPKCVGKEKNVKHESDDDKTEENEKSKESLSKNDDSNEEDIETSDLKIATEQIVKDLKIINSRINAIHTVLEDVQASSISRQFTSLSKSVDGLKAAVESGKIKVVRKKSRQHSKK</sequence>
<dbReference type="GO" id="GO:0019031">
    <property type="term" value="C:viral envelope"/>
    <property type="evidence" value="ECO:0007669"/>
    <property type="project" value="InterPro"/>
</dbReference>
<gene>
    <name evidence="2" type="primary">76R</name>
</gene>
<evidence type="ECO:0000313" key="3">
    <source>
        <dbReference type="EMBL" id="ABQ43706.1"/>
    </source>
</evidence>
<dbReference type="Pfam" id="PF03286">
    <property type="entry name" value="Pox_Ag35"/>
    <property type="match status" value="1"/>
</dbReference>
<organism evidence="2 5">
    <name type="scientific">Tanapox virus</name>
    <dbReference type="NCBI Taxonomy" id="99000"/>
    <lineage>
        <taxon>Viruses</taxon>
        <taxon>Varidnaviria</taxon>
        <taxon>Bamfordvirae</taxon>
        <taxon>Nucleocytoviricota</taxon>
        <taxon>Pokkesviricetes</taxon>
        <taxon>Chitovirales</taxon>
        <taxon>Poxviridae</taxon>
        <taxon>Chordopoxvirinae</taxon>
        <taxon>Yatapoxvirus</taxon>
        <taxon>Yatapoxvirus tanapox</taxon>
    </lineage>
</organism>
<dbReference type="Proteomes" id="UP000099606">
    <property type="component" value="Segment"/>
</dbReference>
<evidence type="ECO:0000256" key="1">
    <source>
        <dbReference type="SAM" id="MobiDB-lite"/>
    </source>
</evidence>
<proteinExistence type="predicted"/>
<dbReference type="EMBL" id="EF420157">
    <property type="protein sequence ID" value="ABQ43706.1"/>
    <property type="molecule type" value="Genomic_DNA"/>
</dbReference>
<feature type="compositionally biased region" description="Basic residues" evidence="1">
    <location>
        <begin position="51"/>
        <end position="63"/>
    </location>
</feature>
<dbReference type="Proteomes" id="UP000130031">
    <property type="component" value="Segment"/>
</dbReference>
<feature type="compositionally biased region" description="Basic and acidic residues" evidence="1">
    <location>
        <begin position="70"/>
        <end position="100"/>
    </location>
</feature>
<name>A7XCK1_9POXV</name>
<feature type="compositionally biased region" description="Acidic residues" evidence="1">
    <location>
        <begin position="30"/>
        <end position="44"/>
    </location>
</feature>
<feature type="region of interest" description="Disordered" evidence="1">
    <location>
        <begin position="25"/>
        <end position="111"/>
    </location>
</feature>
<dbReference type="InterPro" id="IPR004966">
    <property type="entry name" value="Pox_Ag35"/>
</dbReference>
<accession>A7XCK1</accession>